<feature type="compositionally biased region" description="Acidic residues" evidence="1">
    <location>
        <begin position="134"/>
        <end position="151"/>
    </location>
</feature>
<gene>
    <name evidence="2" type="ORF">WJX72_007156</name>
</gene>
<sequence>MLRLPLQQQQRGSYAELLFGGASTPTSPKVANSFMPQGQREMLMQAVSLRELCTEKSGVDFLSPDAHRPESITEMISKVRPRFSQQKPIVAAPDSAQAGQNPKGQHGKPVKPAAGSPVKSRFAPAADAAADAEHAEDDDAGPGLPTDEDADVPPQVMESLIHQLRESEALIGPGAGSLKRIKHDIPPLAGFTGAPETLAAVQVDVEVITVLGNSLKPKGGDAVARGGQPPLDKGAAVQVKDMERKPASGRRVSLKCIPTPQQCSCRTSSASPPARSPWTQGAAVLLKDMERKPARTESLDCKLDSLERKYQKLPAQKARAGSRFADEVQGKRAGSKMPQVQQLFKNDSPKEASLGHLVAPGSSKPSSSELSAAADLHEDSISSFAFGRPQAERDVRQAAKVAQMQRIQANFDSLERKLRPLSAGERPPRSNKGPADAGRLGDSRSAGPSRTASPGPGQSPDKGRPDAAGKAAKPQNAAAARVTSLPRVGGFNPRMATTVRKGQMGGGRPVDPDQAQDQATYRPIEDSHPAQPKATISAGGAGFAPPSPGHHADAAQPAPENRSEAADAATPPRNISPSPIAKKSAFQALKARVNARFPGAQPPAKVDNTTPASADPKVAAKPDRKPAASRSASPSPNPILADPKGPGAKPGRGLPGLAPTNPKAQAKAGLQAAAAPKEKAFPAVPVVCM</sequence>
<reference evidence="2 3" key="1">
    <citation type="journal article" date="2024" name="Nat. Commun.">
        <title>Phylogenomics reveals the evolutionary origins of lichenization in chlorophyte algae.</title>
        <authorList>
            <person name="Puginier C."/>
            <person name="Libourel C."/>
            <person name="Otte J."/>
            <person name="Skaloud P."/>
            <person name="Haon M."/>
            <person name="Grisel S."/>
            <person name="Petersen M."/>
            <person name="Berrin J.G."/>
            <person name="Delaux P.M."/>
            <person name="Dal Grande F."/>
            <person name="Keller J."/>
        </authorList>
    </citation>
    <scope>NUCLEOTIDE SEQUENCE [LARGE SCALE GENOMIC DNA]</scope>
    <source>
        <strain evidence="2 3">SAG 2043</strain>
    </source>
</reference>
<feature type="compositionally biased region" description="Low complexity" evidence="1">
    <location>
        <begin position="662"/>
        <end position="678"/>
    </location>
</feature>
<organism evidence="2 3">
    <name type="scientific">[Myrmecia] bisecta</name>
    <dbReference type="NCBI Taxonomy" id="41462"/>
    <lineage>
        <taxon>Eukaryota</taxon>
        <taxon>Viridiplantae</taxon>
        <taxon>Chlorophyta</taxon>
        <taxon>core chlorophytes</taxon>
        <taxon>Trebouxiophyceae</taxon>
        <taxon>Trebouxiales</taxon>
        <taxon>Trebouxiaceae</taxon>
        <taxon>Myrmecia</taxon>
    </lineage>
</organism>
<proteinExistence type="predicted"/>
<comment type="caution">
    <text evidence="2">The sequence shown here is derived from an EMBL/GenBank/DDBJ whole genome shotgun (WGS) entry which is preliminary data.</text>
</comment>
<feature type="compositionally biased region" description="Low complexity" evidence="1">
    <location>
        <begin position="468"/>
        <end position="480"/>
    </location>
</feature>
<evidence type="ECO:0000313" key="3">
    <source>
        <dbReference type="Proteomes" id="UP001489004"/>
    </source>
</evidence>
<dbReference type="EMBL" id="JALJOR010000001">
    <property type="protein sequence ID" value="KAK9829659.1"/>
    <property type="molecule type" value="Genomic_DNA"/>
</dbReference>
<accession>A0AAW1R7N2</accession>
<feature type="region of interest" description="Disordered" evidence="1">
    <location>
        <begin position="92"/>
        <end position="152"/>
    </location>
</feature>
<evidence type="ECO:0000256" key="1">
    <source>
        <dbReference type="SAM" id="MobiDB-lite"/>
    </source>
</evidence>
<keyword evidence="3" id="KW-1185">Reference proteome</keyword>
<feature type="compositionally biased region" description="Low complexity" evidence="1">
    <location>
        <begin position="359"/>
        <end position="374"/>
    </location>
</feature>
<feature type="region of interest" description="Disordered" evidence="1">
    <location>
        <begin position="217"/>
        <end position="252"/>
    </location>
</feature>
<name>A0AAW1R7N2_9CHLO</name>
<dbReference type="Proteomes" id="UP001489004">
    <property type="component" value="Unassembled WGS sequence"/>
</dbReference>
<protein>
    <submittedName>
        <fullName evidence="2">Uncharacterized protein</fullName>
    </submittedName>
</protein>
<evidence type="ECO:0000313" key="2">
    <source>
        <dbReference type="EMBL" id="KAK9829659.1"/>
    </source>
</evidence>
<feature type="region of interest" description="Disordered" evidence="1">
    <location>
        <begin position="314"/>
        <end position="678"/>
    </location>
</feature>
<dbReference type="AlphaFoldDB" id="A0AAW1R7N2"/>